<reference evidence="2 3" key="1">
    <citation type="submission" date="2016-08" db="EMBL/GenBank/DDBJ databases">
        <title>Draft genome sequence of allopolyploid Zygosaccharomyces rouxii.</title>
        <authorList>
            <person name="Watanabe J."/>
            <person name="Uehara K."/>
            <person name="Mogi Y."/>
            <person name="Tsukioka Y."/>
        </authorList>
    </citation>
    <scope>NUCLEOTIDE SEQUENCE [LARGE SCALE GENOMIC DNA]</scope>
    <source>
        <strain evidence="2 3">NBRC 110957</strain>
    </source>
</reference>
<dbReference type="OrthoDB" id="7668193at2759"/>
<dbReference type="Gene3D" id="2.130.10.10">
    <property type="entry name" value="YVTN repeat-like/Quinoprotein amine dehydrogenase"/>
    <property type="match status" value="1"/>
</dbReference>
<name>A0A1Q2ZYA6_ZYGRO</name>
<dbReference type="eggNOG" id="ENOG502QU4T">
    <property type="taxonomic scope" value="Eukaryota"/>
</dbReference>
<evidence type="ECO:0000313" key="3">
    <source>
        <dbReference type="Proteomes" id="UP000187013"/>
    </source>
</evidence>
<dbReference type="EMBL" id="BDGX01000009">
    <property type="protein sequence ID" value="GAV48425.1"/>
    <property type="molecule type" value="Genomic_DNA"/>
</dbReference>
<accession>A0A1Q2ZYA6</accession>
<dbReference type="SUPFAM" id="SSF50978">
    <property type="entry name" value="WD40 repeat-like"/>
    <property type="match status" value="1"/>
</dbReference>
<evidence type="ECO:0000256" key="1">
    <source>
        <dbReference type="SAM" id="MobiDB-lite"/>
    </source>
</evidence>
<organism evidence="2 3">
    <name type="scientific">Zygosaccharomyces rouxii</name>
    <dbReference type="NCBI Taxonomy" id="4956"/>
    <lineage>
        <taxon>Eukaryota</taxon>
        <taxon>Fungi</taxon>
        <taxon>Dikarya</taxon>
        <taxon>Ascomycota</taxon>
        <taxon>Saccharomycotina</taxon>
        <taxon>Saccharomycetes</taxon>
        <taxon>Saccharomycetales</taxon>
        <taxon>Saccharomycetaceae</taxon>
        <taxon>Zygosaccharomyces</taxon>
    </lineage>
</organism>
<proteinExistence type="predicted"/>
<evidence type="ECO:0008006" key="4">
    <source>
        <dbReference type="Google" id="ProtNLM"/>
    </source>
</evidence>
<protein>
    <recommendedName>
        <fullName evidence="4">ASTRA-associated protein 1</fullName>
    </recommendedName>
</protein>
<dbReference type="AlphaFoldDB" id="A0A1Q2ZYA6"/>
<comment type="caution">
    <text evidence="2">The sequence shown here is derived from an EMBL/GenBank/DDBJ whole genome shotgun (WGS) entry which is preliminary data.</text>
</comment>
<feature type="compositionally biased region" description="Low complexity" evidence="1">
    <location>
        <begin position="332"/>
        <end position="356"/>
    </location>
</feature>
<gene>
    <name evidence="2" type="ORF">ZYGR_0I07220</name>
</gene>
<evidence type="ECO:0000313" key="2">
    <source>
        <dbReference type="EMBL" id="GAV48425.1"/>
    </source>
</evidence>
<dbReference type="InterPro" id="IPR036322">
    <property type="entry name" value="WD40_repeat_dom_sf"/>
</dbReference>
<sequence>MNPIQLPEYTLRFHKSSVTDLLVLDLPQEVAPLLVSGDATGKICLWDLIRRRPISSHCIENEPQIVALQYVDDGLLAVLDKQHKLRFLKIDGSWEQVYEIPVNTLNFANFLVQRLDTGWYRLICCNTQDSESIDIYEFHLSSLHSLKRVHKGLKFYQAISSLILPAGFKLDKLGIVMKFTEWHGVIFCGMESGFVIGFNLIDDGQVEIVYVSHVHYPNPILDLYPGKDNILSSSTDNKIGIHDLNCQQDERPNFERQSPILLKKELHSLSANFKQVPISEVAHIKKIENLLLLSSWFGETVVTDEQIQLLAKFSKSKSIVEVNENPQGNLQSNNTSSKSKNPNCKVSSLEGLSSSNSKDSNYVISTNVGQRRRIERFLQNSWCIIGYDDGNIAFHRL</sequence>
<dbReference type="InterPro" id="IPR015943">
    <property type="entry name" value="WD40/YVTN_repeat-like_dom_sf"/>
</dbReference>
<dbReference type="Proteomes" id="UP000187013">
    <property type="component" value="Unassembled WGS sequence"/>
</dbReference>
<feature type="region of interest" description="Disordered" evidence="1">
    <location>
        <begin position="324"/>
        <end position="356"/>
    </location>
</feature>